<gene>
    <name evidence="1" type="ORF">XH94_10845</name>
</gene>
<organism evidence="1 2">
    <name type="scientific">Bradyrhizobium zhanjiangense</name>
    <dbReference type="NCBI Taxonomy" id="1325107"/>
    <lineage>
        <taxon>Bacteria</taxon>
        <taxon>Pseudomonadati</taxon>
        <taxon>Pseudomonadota</taxon>
        <taxon>Alphaproteobacteria</taxon>
        <taxon>Hyphomicrobiales</taxon>
        <taxon>Nitrobacteraceae</taxon>
        <taxon>Bradyrhizobium</taxon>
    </lineage>
</organism>
<dbReference type="AlphaFoldDB" id="A0A4Q0SNN2"/>
<name>A0A4Q0SNN2_9BRAD</name>
<proteinExistence type="predicted"/>
<evidence type="ECO:0000313" key="2">
    <source>
        <dbReference type="Proteomes" id="UP000290565"/>
    </source>
</evidence>
<accession>A0A4Q0SNN2</accession>
<dbReference type="EMBL" id="LBJM01000030">
    <property type="protein sequence ID" value="RXH40942.1"/>
    <property type="molecule type" value="Genomic_DNA"/>
</dbReference>
<dbReference type="Proteomes" id="UP000290565">
    <property type="component" value="Unassembled WGS sequence"/>
</dbReference>
<protein>
    <submittedName>
        <fullName evidence="1">Uncharacterized protein</fullName>
    </submittedName>
</protein>
<evidence type="ECO:0000313" key="1">
    <source>
        <dbReference type="EMBL" id="RXH40942.1"/>
    </source>
</evidence>
<sequence length="255" mass="28212">MGLVAIDLLQPAWTSLNFAVALDVATMEICGLSIHEDHELARMFVIFDTVRDNGWCVPHGRPETFVSCCGGSPVVERIAAKLCGSKLGEHGADHVELMGDVMKGLGRHLDYVSERGKEFGRLYAEAVNWAVEFDRYVSPAVRRWDWSEMNRRAGELPAFLSGMEFPEIKLAEAASGSRIEFEGEMYQHPWIETFTQQALPGRPAYSVCSIPTNKDELWLIMNGGCFAATKVAPEKKLDAEAREASPRRPGGLAPV</sequence>
<comment type="caution">
    <text evidence="1">The sequence shown here is derived from an EMBL/GenBank/DDBJ whole genome shotgun (WGS) entry which is preliminary data.</text>
</comment>
<reference evidence="1 2" key="1">
    <citation type="submission" date="2015-04" db="EMBL/GenBank/DDBJ databases">
        <title>Comparative genomics of rhizobia nodulating Arachis hypogaea in China.</title>
        <authorList>
            <person name="Li Y."/>
        </authorList>
    </citation>
    <scope>NUCLEOTIDE SEQUENCE [LARGE SCALE GENOMIC DNA]</scope>
    <source>
        <strain evidence="1 2">CCBAU 51787</strain>
    </source>
</reference>